<name>D9SJC3_GALCS</name>
<dbReference type="EMBL" id="CP002159">
    <property type="protein sequence ID" value="ADL56311.1"/>
    <property type="molecule type" value="Genomic_DNA"/>
</dbReference>
<dbReference type="Proteomes" id="UP000001235">
    <property type="component" value="Chromosome"/>
</dbReference>
<dbReference type="SUPFAM" id="SSF53955">
    <property type="entry name" value="Lysozyme-like"/>
    <property type="match status" value="1"/>
</dbReference>
<reference evidence="4 5" key="1">
    <citation type="submission" date="2010-08" db="EMBL/GenBank/DDBJ databases">
        <title>Complete sequence of Gallionella capsiferriformans ES-2.</title>
        <authorList>
            <consortium name="US DOE Joint Genome Institute"/>
            <person name="Lucas S."/>
            <person name="Copeland A."/>
            <person name="Lapidus A."/>
            <person name="Cheng J.-F."/>
            <person name="Bruce D."/>
            <person name="Goodwin L."/>
            <person name="Pitluck S."/>
            <person name="Chertkov O."/>
            <person name="Davenport K.W."/>
            <person name="Detter J.C."/>
            <person name="Han C."/>
            <person name="Tapia R."/>
            <person name="Land M."/>
            <person name="Hauser L."/>
            <person name="Chang Y.-J."/>
            <person name="Jeffries C."/>
            <person name="Kyrpides N."/>
            <person name="Ivanova N."/>
            <person name="Mikhailova N."/>
            <person name="Shelobolina E.S."/>
            <person name="Picardal F."/>
            <person name="Roden E."/>
            <person name="Emerson D."/>
            <person name="Woyke T."/>
        </authorList>
    </citation>
    <scope>NUCLEOTIDE SEQUENCE [LARGE SCALE GENOMIC DNA]</scope>
    <source>
        <strain evidence="4 5">ES-2</strain>
    </source>
</reference>
<dbReference type="InterPro" id="IPR008258">
    <property type="entry name" value="Transglycosylase_SLT_dom_1"/>
</dbReference>
<evidence type="ECO:0000256" key="1">
    <source>
        <dbReference type="ARBA" id="ARBA00007734"/>
    </source>
</evidence>
<organism evidence="4 5">
    <name type="scientific">Gallionella capsiferriformans (strain ES-2)</name>
    <name type="common">Gallionella ferruginea capsiferriformans (strain ES-2)</name>
    <dbReference type="NCBI Taxonomy" id="395494"/>
    <lineage>
        <taxon>Bacteria</taxon>
        <taxon>Pseudomonadati</taxon>
        <taxon>Pseudomonadota</taxon>
        <taxon>Betaproteobacteria</taxon>
        <taxon>Nitrosomonadales</taxon>
        <taxon>Gallionellaceae</taxon>
        <taxon>Gallionella</taxon>
    </lineage>
</organism>
<dbReference type="HOGENOM" id="CLU_088197_0_0_4"/>
<comment type="similarity">
    <text evidence="1">Belongs to the transglycosylase Slt family.</text>
</comment>
<dbReference type="eggNOG" id="COG0741">
    <property type="taxonomic scope" value="Bacteria"/>
</dbReference>
<dbReference type="InterPro" id="IPR023346">
    <property type="entry name" value="Lysozyme-like_dom_sf"/>
</dbReference>
<evidence type="ECO:0000313" key="5">
    <source>
        <dbReference type="Proteomes" id="UP000001235"/>
    </source>
</evidence>
<evidence type="ECO:0000256" key="2">
    <source>
        <dbReference type="SAM" id="SignalP"/>
    </source>
</evidence>
<accession>D9SJC3</accession>
<keyword evidence="5" id="KW-1185">Reference proteome</keyword>
<feature type="domain" description="Transglycosylase SLT" evidence="3">
    <location>
        <begin position="106"/>
        <end position="197"/>
    </location>
</feature>
<dbReference type="PANTHER" id="PTHR37423:SF2">
    <property type="entry name" value="MEMBRANE-BOUND LYTIC MUREIN TRANSGLYCOSYLASE C"/>
    <property type="match status" value="1"/>
</dbReference>
<dbReference type="STRING" id="395494.Galf_2308"/>
<evidence type="ECO:0000259" key="3">
    <source>
        <dbReference type="Pfam" id="PF01464"/>
    </source>
</evidence>
<sequence length="225" mass="25386" precursor="true">MIKTETRCEIQDASKSCYPALRLSLTSCTLFLLFASNAFAGAQVDSHLSASVRAVLQHSVSDMAAPKLAFASQYEADRWLNDMSQRLEKRLPDKQLRSDFLNTVHYEATRAGLDPQLVLGLIEVESGFKKYAVSSAGARGYMQVMPFWVREIGTSEQDLFHLRINLRYGCTILRHYLDIEKGDLFRALGRYNGSLGRPEYPNMVRAAWHGHWLTPQRNLASANPS</sequence>
<dbReference type="PANTHER" id="PTHR37423">
    <property type="entry name" value="SOLUBLE LYTIC MUREIN TRANSGLYCOSYLASE-RELATED"/>
    <property type="match status" value="1"/>
</dbReference>
<dbReference type="OrthoDB" id="92254at2"/>
<protein>
    <submittedName>
        <fullName evidence="4">Lytic transglycosylase catalytic</fullName>
    </submittedName>
</protein>
<keyword evidence="2" id="KW-0732">Signal</keyword>
<feature type="chain" id="PRO_5003128164" evidence="2">
    <location>
        <begin position="41"/>
        <end position="225"/>
    </location>
</feature>
<dbReference type="AlphaFoldDB" id="D9SJC3"/>
<gene>
    <name evidence="4" type="ordered locus">Galf_2308</name>
</gene>
<evidence type="ECO:0000313" key="4">
    <source>
        <dbReference type="EMBL" id="ADL56311.1"/>
    </source>
</evidence>
<dbReference type="Pfam" id="PF01464">
    <property type="entry name" value="SLT"/>
    <property type="match status" value="1"/>
</dbReference>
<dbReference type="CAZy" id="GH23">
    <property type="family name" value="Glycoside Hydrolase Family 23"/>
</dbReference>
<dbReference type="KEGG" id="gca:Galf_2308"/>
<dbReference type="CDD" id="cd00254">
    <property type="entry name" value="LT-like"/>
    <property type="match status" value="1"/>
</dbReference>
<dbReference type="Gene3D" id="1.10.530.10">
    <property type="match status" value="1"/>
</dbReference>
<feature type="signal peptide" evidence="2">
    <location>
        <begin position="1"/>
        <end position="40"/>
    </location>
</feature>
<proteinExistence type="inferred from homology"/>
<dbReference type="RefSeq" id="WP_013294234.1">
    <property type="nucleotide sequence ID" value="NC_014394.1"/>
</dbReference>